<feature type="region of interest" description="Disordered" evidence="1">
    <location>
        <begin position="200"/>
        <end position="225"/>
    </location>
</feature>
<dbReference type="EMBL" id="FOIS01000003">
    <property type="protein sequence ID" value="SEW17436.1"/>
    <property type="molecule type" value="Genomic_DNA"/>
</dbReference>
<reference evidence="3" key="1">
    <citation type="submission" date="2016-10" db="EMBL/GenBank/DDBJ databases">
        <authorList>
            <person name="Varghese N."/>
        </authorList>
    </citation>
    <scope>NUCLEOTIDE SEQUENCE [LARGE SCALE GENOMIC DNA]</scope>
    <source>
        <strain evidence="3">CGMCC 1.12284</strain>
    </source>
</reference>
<dbReference type="InterPro" id="IPR006311">
    <property type="entry name" value="TAT_signal"/>
</dbReference>
<dbReference type="STRING" id="1202768.SAMN05216285_2902"/>
<dbReference type="AlphaFoldDB" id="A0A1I0PT11"/>
<organism evidence="2 3">
    <name type="scientific">Natrinema salifodinae</name>
    <dbReference type="NCBI Taxonomy" id="1202768"/>
    <lineage>
        <taxon>Archaea</taxon>
        <taxon>Methanobacteriati</taxon>
        <taxon>Methanobacteriota</taxon>
        <taxon>Stenosarchaea group</taxon>
        <taxon>Halobacteria</taxon>
        <taxon>Halobacteriales</taxon>
        <taxon>Natrialbaceae</taxon>
        <taxon>Natrinema</taxon>
    </lineage>
</organism>
<dbReference type="RefSeq" id="WP_049990963.1">
    <property type="nucleotide sequence ID" value="NZ_FOIS01000003.1"/>
</dbReference>
<accession>A0A1I0PT11</accession>
<dbReference type="eggNOG" id="arCOG11878">
    <property type="taxonomic scope" value="Archaea"/>
</dbReference>
<dbReference type="Proteomes" id="UP000183275">
    <property type="component" value="Unassembled WGS sequence"/>
</dbReference>
<dbReference type="OrthoDB" id="187482at2157"/>
<evidence type="ECO:0000313" key="2">
    <source>
        <dbReference type="EMBL" id="SEW17436.1"/>
    </source>
</evidence>
<dbReference type="PROSITE" id="PS51318">
    <property type="entry name" value="TAT"/>
    <property type="match status" value="1"/>
</dbReference>
<keyword evidence="3" id="KW-1185">Reference proteome</keyword>
<sequence length="275" mass="28262">MPNDNDTDESRTRRDWLRTLSATGAVAGGGIFGLGTSSASAAAWPGDRGPGGVEPELIGLEAVCLDADRDTALFRAINDGDGPALLEWTASPVEDGIAYLDCQRVRVVGDFAEVMVQAVFDTESGVGDMYWDFGAVDGSAVFDVADVDDIPEDAIVGSVDAFRDGTPVVPGGGDISKTNPTYEACQEEFFGEIIDDGAARSGSDTSASGGLESEGDGATGPNTLAVPPNGTRCFTVAATDGLATVDLCDDGEVLATASSGAAEPCSGPIRWNCYR</sequence>
<evidence type="ECO:0000256" key="1">
    <source>
        <dbReference type="SAM" id="MobiDB-lite"/>
    </source>
</evidence>
<protein>
    <submittedName>
        <fullName evidence="2">Uncharacterized protein</fullName>
    </submittedName>
</protein>
<proteinExistence type="predicted"/>
<evidence type="ECO:0000313" key="3">
    <source>
        <dbReference type="Proteomes" id="UP000183275"/>
    </source>
</evidence>
<gene>
    <name evidence="2" type="ORF">SAMN05216285_2902</name>
</gene>
<name>A0A1I0PT11_9EURY</name>